<dbReference type="AlphaFoldDB" id="A0A8J3C9C9"/>
<comment type="caution">
    <text evidence="3">The sequence shown here is derived from an EMBL/GenBank/DDBJ whole genome shotgun (WGS) entry which is preliminary data.</text>
</comment>
<proteinExistence type="predicted"/>
<keyword evidence="2" id="KW-0812">Transmembrane</keyword>
<dbReference type="Pfam" id="PF19950">
    <property type="entry name" value="DUF6412"/>
    <property type="match status" value="1"/>
</dbReference>
<keyword evidence="2" id="KW-1133">Transmembrane helix</keyword>
<sequence>MRPFNGFGTMLVVAVPGLYTGAVEALGNPANLVALASFLVAGLVVLAVCQGWVVRLGASPVPARVRAAAMRARSRRAAFLRQRDPGAPGRSRPALPR</sequence>
<dbReference type="Proteomes" id="UP000637578">
    <property type="component" value="Unassembled WGS sequence"/>
</dbReference>
<keyword evidence="4" id="KW-1185">Reference proteome</keyword>
<evidence type="ECO:0000256" key="1">
    <source>
        <dbReference type="SAM" id="MobiDB-lite"/>
    </source>
</evidence>
<feature type="transmembrane region" description="Helical" evidence="2">
    <location>
        <begin position="32"/>
        <end position="54"/>
    </location>
</feature>
<gene>
    <name evidence="3" type="ORF">GCM10012275_34090</name>
</gene>
<evidence type="ECO:0000256" key="2">
    <source>
        <dbReference type="SAM" id="Phobius"/>
    </source>
</evidence>
<protein>
    <submittedName>
        <fullName evidence="3">Uncharacterized protein</fullName>
    </submittedName>
</protein>
<dbReference type="EMBL" id="BMMK01000015">
    <property type="protein sequence ID" value="GGM60104.1"/>
    <property type="molecule type" value="Genomic_DNA"/>
</dbReference>
<reference evidence="3" key="2">
    <citation type="submission" date="2020-09" db="EMBL/GenBank/DDBJ databases">
        <authorList>
            <person name="Sun Q."/>
            <person name="Zhou Y."/>
        </authorList>
    </citation>
    <scope>NUCLEOTIDE SEQUENCE</scope>
    <source>
        <strain evidence="3">CGMCC 4.5737</strain>
    </source>
</reference>
<accession>A0A8J3C9C9</accession>
<keyword evidence="2" id="KW-0472">Membrane</keyword>
<evidence type="ECO:0000313" key="3">
    <source>
        <dbReference type="EMBL" id="GGM60104.1"/>
    </source>
</evidence>
<evidence type="ECO:0000313" key="4">
    <source>
        <dbReference type="Proteomes" id="UP000637578"/>
    </source>
</evidence>
<reference evidence="3" key="1">
    <citation type="journal article" date="2014" name="Int. J. Syst. Evol. Microbiol.">
        <title>Complete genome sequence of Corynebacterium casei LMG S-19264T (=DSM 44701T), isolated from a smear-ripened cheese.</title>
        <authorList>
            <consortium name="US DOE Joint Genome Institute (JGI-PGF)"/>
            <person name="Walter F."/>
            <person name="Albersmeier A."/>
            <person name="Kalinowski J."/>
            <person name="Ruckert C."/>
        </authorList>
    </citation>
    <scope>NUCLEOTIDE SEQUENCE</scope>
    <source>
        <strain evidence="3">CGMCC 4.5737</strain>
    </source>
</reference>
<organism evidence="3 4">
    <name type="scientific">Longimycelium tulufanense</name>
    <dbReference type="NCBI Taxonomy" id="907463"/>
    <lineage>
        <taxon>Bacteria</taxon>
        <taxon>Bacillati</taxon>
        <taxon>Actinomycetota</taxon>
        <taxon>Actinomycetes</taxon>
        <taxon>Pseudonocardiales</taxon>
        <taxon>Pseudonocardiaceae</taxon>
        <taxon>Longimycelium</taxon>
    </lineage>
</organism>
<dbReference type="InterPro" id="IPR045635">
    <property type="entry name" value="DUF6412"/>
</dbReference>
<name>A0A8J3C9C9_9PSEU</name>
<feature type="region of interest" description="Disordered" evidence="1">
    <location>
        <begin position="77"/>
        <end position="97"/>
    </location>
</feature>
<dbReference type="RefSeq" id="WP_229686458.1">
    <property type="nucleotide sequence ID" value="NZ_BMMK01000015.1"/>
</dbReference>